<dbReference type="InterPro" id="IPR016161">
    <property type="entry name" value="Ald_DH/histidinol_DH"/>
</dbReference>
<reference evidence="4 5" key="1">
    <citation type="submission" date="2010-12" db="EMBL/GenBank/DDBJ databases">
        <authorList>
            <person name="Muzny D."/>
            <person name="Qin X."/>
            <person name="Deng J."/>
            <person name="Jiang H."/>
            <person name="Liu Y."/>
            <person name="Qu J."/>
            <person name="Song X.-Z."/>
            <person name="Zhang L."/>
            <person name="Thornton R."/>
            <person name="Coyle M."/>
            <person name="Francisco L."/>
            <person name="Jackson L."/>
            <person name="Javaid M."/>
            <person name="Korchina V."/>
            <person name="Kovar C."/>
            <person name="Mata R."/>
            <person name="Mathew T."/>
            <person name="Ngo R."/>
            <person name="Nguyen L."/>
            <person name="Nguyen N."/>
            <person name="Okwuonu G."/>
            <person name="Ongeri F."/>
            <person name="Pham C."/>
            <person name="Simmons D."/>
            <person name="Wilczek-Boney K."/>
            <person name="Hale W."/>
            <person name="Jakkamsetti A."/>
            <person name="Pham P."/>
            <person name="Ruth R."/>
            <person name="San Lucas F."/>
            <person name="Warren J."/>
            <person name="Zhang J."/>
            <person name="Zhao Z."/>
            <person name="Zhou C."/>
            <person name="Zhu D."/>
            <person name="Lee S."/>
            <person name="Bess C."/>
            <person name="Blankenburg K."/>
            <person name="Forbes L."/>
            <person name="Fu Q."/>
            <person name="Gubbala S."/>
            <person name="Hirani K."/>
            <person name="Jayaseelan J.C."/>
            <person name="Lara F."/>
            <person name="Munidasa M."/>
            <person name="Palculict T."/>
            <person name="Patil S."/>
            <person name="Pu L.-L."/>
            <person name="Saada N."/>
            <person name="Tang L."/>
            <person name="Weissenberger G."/>
            <person name="Zhu Y."/>
            <person name="Hemphill L."/>
            <person name="Shang Y."/>
            <person name="Youmans B."/>
            <person name="Ayvaz T."/>
            <person name="Ross M."/>
            <person name="Santibanez J."/>
            <person name="Aqrawi P."/>
            <person name="Gross S."/>
            <person name="Joshi V."/>
            <person name="Fowler G."/>
            <person name="Nazareth L."/>
            <person name="Reid J."/>
            <person name="Worley K."/>
            <person name="Petrosino J."/>
            <person name="Highlander S."/>
            <person name="Gibbs R."/>
        </authorList>
    </citation>
    <scope>NUCLEOTIDE SEQUENCE [LARGE SCALE GENOMIC DNA]</scope>
    <source>
        <strain evidence="4 5">ATCC 51333</strain>
    </source>
</reference>
<dbReference type="PANTHER" id="PTHR11699">
    <property type="entry name" value="ALDEHYDE DEHYDROGENASE-RELATED"/>
    <property type="match status" value="1"/>
</dbReference>
<dbReference type="AlphaFoldDB" id="E6M0U7"/>
<dbReference type="Gene3D" id="3.40.309.10">
    <property type="entry name" value="Aldehyde Dehydrogenase, Chain A, domain 2"/>
    <property type="match status" value="1"/>
</dbReference>
<evidence type="ECO:0000256" key="2">
    <source>
        <dbReference type="SAM" id="MobiDB-lite"/>
    </source>
</evidence>
<protein>
    <submittedName>
        <fullName evidence="4">Succinic semialdehyde dehydrogenase</fullName>
    </submittedName>
</protein>
<dbReference type="GO" id="GO:0016620">
    <property type="term" value="F:oxidoreductase activity, acting on the aldehyde or oxo group of donors, NAD or NADP as acceptor"/>
    <property type="evidence" value="ECO:0007669"/>
    <property type="project" value="InterPro"/>
</dbReference>
<evidence type="ECO:0000313" key="4">
    <source>
        <dbReference type="EMBL" id="EFU79577.1"/>
    </source>
</evidence>
<evidence type="ECO:0000259" key="3">
    <source>
        <dbReference type="Pfam" id="PF00171"/>
    </source>
</evidence>
<dbReference type="Pfam" id="PF00171">
    <property type="entry name" value="Aldedh"/>
    <property type="match status" value="1"/>
</dbReference>
<accession>E6M0U7</accession>
<gene>
    <name evidence="4" type="primary">gabD</name>
    <name evidence="4" type="ORF">HMPREF0388_1680</name>
</gene>
<name>E6M0U7_9ACTO</name>
<dbReference type="EMBL" id="AEPY01000011">
    <property type="protein sequence ID" value="EFU79577.1"/>
    <property type="molecule type" value="Genomic_DNA"/>
</dbReference>
<feature type="domain" description="Aldehyde dehydrogenase" evidence="3">
    <location>
        <begin position="47"/>
        <end position="501"/>
    </location>
</feature>
<evidence type="ECO:0000313" key="5">
    <source>
        <dbReference type="Proteomes" id="UP000005573"/>
    </source>
</evidence>
<feature type="region of interest" description="Disordered" evidence="2">
    <location>
        <begin position="1"/>
        <end position="23"/>
    </location>
</feature>
<dbReference type="Proteomes" id="UP000005573">
    <property type="component" value="Unassembled WGS sequence"/>
</dbReference>
<organism evidence="4 5">
    <name type="scientific">Mobiluncus curtisii ATCC 51333</name>
    <dbReference type="NCBI Taxonomy" id="887326"/>
    <lineage>
        <taxon>Bacteria</taxon>
        <taxon>Bacillati</taxon>
        <taxon>Actinomycetota</taxon>
        <taxon>Actinomycetes</taxon>
        <taxon>Actinomycetales</taxon>
        <taxon>Actinomycetaceae</taxon>
        <taxon>Mobiluncus</taxon>
    </lineage>
</organism>
<evidence type="ECO:0000256" key="1">
    <source>
        <dbReference type="ARBA" id="ARBA00023002"/>
    </source>
</evidence>
<keyword evidence="1" id="KW-0560">Oxidoreductase</keyword>
<proteinExistence type="predicted"/>
<dbReference type="InterPro" id="IPR016162">
    <property type="entry name" value="Ald_DH_N"/>
</dbReference>
<dbReference type="Gene3D" id="3.40.605.10">
    <property type="entry name" value="Aldehyde Dehydrogenase, Chain A, domain 1"/>
    <property type="match status" value="1"/>
</dbReference>
<comment type="caution">
    <text evidence="4">The sequence shown here is derived from an EMBL/GenBank/DDBJ whole genome shotgun (WGS) entry which is preliminary data.</text>
</comment>
<sequence>MPRITTIGDELDKRGSRLQQKGGDMEYPKGINDKFVQALLDAGRSESGAETPVYNVQTWEPFGTIHCSTFSEGEQSVLRAHAVSDQWSQEGFYARSRILYRFLKQVVRHYGPIIGLNQLLSGKSWLDASAEYFYMITQVRGIKRNLKYLWKPRRGAGTVPRSTYRVWYRPVGVVGMFTSADNPTSMVCDILNPLMAGNAVVNFVTPQAALGALLMKAMLVDAGMPEDAWRVVVSDSSQFGMKFIPALDYVAAIGSNRMCQQISMECARHSVPVSCFGGIKNIALVMDDAKLWDAAKACARSAFLNAGQSINSVEIIFVHESVREPFEQMMLQYTQEQIRVGRFTDRHATMGSLMYPSRVKKCEKAVKLALDNGARVLMGSHPRPEISPTFFEPTILSNLPYDLDLLETEVYGPLVALLPFEDITSVVRLVTGSRVIDSASVFTRDIDFVRNLINNAEFATVSVNDTYFSMDMSWRAPIQGKGESGQGIRHGLEAILQYTQVFSATRLKSISWVPKDWRSGNWTERLTFWFMGFYSWLSRNVTDTVVADGIRAILRWIRDRFVGPV</sequence>
<dbReference type="SUPFAM" id="SSF53720">
    <property type="entry name" value="ALDH-like"/>
    <property type="match status" value="1"/>
</dbReference>
<dbReference type="InterPro" id="IPR015590">
    <property type="entry name" value="Aldehyde_DH_dom"/>
</dbReference>
<dbReference type="InterPro" id="IPR016163">
    <property type="entry name" value="Ald_DH_C"/>
</dbReference>
<dbReference type="HOGENOM" id="CLU_005391_5_2_11"/>